<evidence type="ECO:0000256" key="1">
    <source>
        <dbReference type="SAM" id="MobiDB-lite"/>
    </source>
</evidence>
<dbReference type="Pfam" id="PF09414">
    <property type="entry name" value="RNA_ligase"/>
    <property type="match status" value="1"/>
</dbReference>
<dbReference type="AlphaFoldDB" id="A0AAE0PA87"/>
<accession>A0AAE0PA87</accession>
<evidence type="ECO:0000313" key="5">
    <source>
        <dbReference type="Proteomes" id="UP001281003"/>
    </source>
</evidence>
<evidence type="ECO:0000259" key="3">
    <source>
        <dbReference type="Pfam" id="PF09414"/>
    </source>
</evidence>
<protein>
    <recommendedName>
        <fullName evidence="3">RNA ligase domain-containing protein</fullName>
    </recommendedName>
</protein>
<reference evidence="4" key="2">
    <citation type="submission" date="2023-07" db="EMBL/GenBank/DDBJ databases">
        <authorList>
            <consortium name="Lawrence Berkeley National Laboratory"/>
            <person name="Haridas S."/>
            <person name="Hensen N."/>
            <person name="Bonometti L."/>
            <person name="Westerberg I."/>
            <person name="Brannstrom I.O."/>
            <person name="Guillou S."/>
            <person name="Cros-Aarteil S."/>
            <person name="Calhoun S."/>
            <person name="Kuo A."/>
            <person name="Mondo S."/>
            <person name="Pangilinan J."/>
            <person name="Riley R."/>
            <person name="LaButti K."/>
            <person name="Andreopoulos B."/>
            <person name="Lipzen A."/>
            <person name="Chen C."/>
            <person name="Yanf M."/>
            <person name="Daum C."/>
            <person name="Ng V."/>
            <person name="Clum A."/>
            <person name="Steindorff A."/>
            <person name="Ohm R."/>
            <person name="Martin F."/>
            <person name="Silar P."/>
            <person name="Natvig D."/>
            <person name="Lalanne C."/>
            <person name="Gautier V."/>
            <person name="Ament-velasquez S.L."/>
            <person name="Kruys A."/>
            <person name="Hutchinson M.I."/>
            <person name="Powell A.J."/>
            <person name="Barry K."/>
            <person name="Miller A.N."/>
            <person name="Grigoriev I.V."/>
            <person name="Debuchy R."/>
            <person name="Gladieux P."/>
            <person name="Thoren M.H."/>
            <person name="Johannesson H."/>
        </authorList>
    </citation>
    <scope>NUCLEOTIDE SEQUENCE</scope>
    <source>
        <strain evidence="4">FGSC 1904</strain>
    </source>
</reference>
<keyword evidence="5" id="KW-1185">Reference proteome</keyword>
<keyword evidence="2" id="KW-1133">Transmembrane helix</keyword>
<feature type="transmembrane region" description="Helical" evidence="2">
    <location>
        <begin position="34"/>
        <end position="54"/>
    </location>
</feature>
<feature type="domain" description="RNA ligase" evidence="3">
    <location>
        <begin position="169"/>
        <end position="338"/>
    </location>
</feature>
<proteinExistence type="predicted"/>
<keyword evidence="2" id="KW-0812">Transmembrane</keyword>
<comment type="caution">
    <text evidence="4">The sequence shown here is derived from an EMBL/GenBank/DDBJ whole genome shotgun (WGS) entry which is preliminary data.</text>
</comment>
<organism evidence="4 5">
    <name type="scientific">Sordaria brevicollis</name>
    <dbReference type="NCBI Taxonomy" id="83679"/>
    <lineage>
        <taxon>Eukaryota</taxon>
        <taxon>Fungi</taxon>
        <taxon>Dikarya</taxon>
        <taxon>Ascomycota</taxon>
        <taxon>Pezizomycotina</taxon>
        <taxon>Sordariomycetes</taxon>
        <taxon>Sordariomycetidae</taxon>
        <taxon>Sordariales</taxon>
        <taxon>Sordariaceae</taxon>
        <taxon>Sordaria</taxon>
    </lineage>
</organism>
<sequence length="340" mass="37863">MVNTIQATTKTTNPTQGYQRKLVTVRRISRKEPWNGAGIFNILTVGDLVVFVYVDSFIPMNDKYKQLSYKIKWDNELDGAKGFCVSEKALECSAMKFLEEEKATQKLLSSIFRGRSGYQKVGMPNLQAAPILRHRHALASHPETNILQHPTQSHGPPHIQPRRTGKKRTYQITEMLDGVTLIVYKVSNSSPHLQAYLPALRPHPRPGARRGDGDVAHSPVPPTMQAPSPTGYRFGSAAKHTSSSTTARTSLWRTAKAPGGILEKTRDIPYRNIAVQDELCGPSFKWNRMNLPPGTPNEFFVFAVWDIDVQDYLATKSVEALFRALGLSHVPVEGYGPVTS</sequence>
<gene>
    <name evidence="4" type="ORF">B0T20DRAFT_394810</name>
</gene>
<feature type="region of interest" description="Disordered" evidence="1">
    <location>
        <begin position="198"/>
        <end position="229"/>
    </location>
</feature>
<evidence type="ECO:0000256" key="2">
    <source>
        <dbReference type="SAM" id="Phobius"/>
    </source>
</evidence>
<feature type="region of interest" description="Disordered" evidence="1">
    <location>
        <begin position="146"/>
        <end position="167"/>
    </location>
</feature>
<dbReference type="InterPro" id="IPR021122">
    <property type="entry name" value="RNA_ligase_dom_REL/Rnl2"/>
</dbReference>
<dbReference type="Gene3D" id="3.30.470.30">
    <property type="entry name" value="DNA ligase/mRNA capping enzyme"/>
    <property type="match status" value="1"/>
</dbReference>
<keyword evidence="2" id="KW-0472">Membrane</keyword>
<name>A0AAE0PA87_SORBR</name>
<dbReference type="Proteomes" id="UP001281003">
    <property type="component" value="Unassembled WGS sequence"/>
</dbReference>
<reference evidence="4" key="1">
    <citation type="journal article" date="2023" name="Mol. Phylogenet. Evol.">
        <title>Genome-scale phylogeny and comparative genomics of the fungal order Sordariales.</title>
        <authorList>
            <person name="Hensen N."/>
            <person name="Bonometti L."/>
            <person name="Westerberg I."/>
            <person name="Brannstrom I.O."/>
            <person name="Guillou S."/>
            <person name="Cros-Aarteil S."/>
            <person name="Calhoun S."/>
            <person name="Haridas S."/>
            <person name="Kuo A."/>
            <person name="Mondo S."/>
            <person name="Pangilinan J."/>
            <person name="Riley R."/>
            <person name="LaButti K."/>
            <person name="Andreopoulos B."/>
            <person name="Lipzen A."/>
            <person name="Chen C."/>
            <person name="Yan M."/>
            <person name="Daum C."/>
            <person name="Ng V."/>
            <person name="Clum A."/>
            <person name="Steindorff A."/>
            <person name="Ohm R.A."/>
            <person name="Martin F."/>
            <person name="Silar P."/>
            <person name="Natvig D.O."/>
            <person name="Lalanne C."/>
            <person name="Gautier V."/>
            <person name="Ament-Velasquez S.L."/>
            <person name="Kruys A."/>
            <person name="Hutchinson M.I."/>
            <person name="Powell A.J."/>
            <person name="Barry K."/>
            <person name="Miller A.N."/>
            <person name="Grigoriev I.V."/>
            <person name="Debuchy R."/>
            <person name="Gladieux P."/>
            <person name="Hiltunen Thoren M."/>
            <person name="Johannesson H."/>
        </authorList>
    </citation>
    <scope>NUCLEOTIDE SEQUENCE</scope>
    <source>
        <strain evidence="4">FGSC 1904</strain>
    </source>
</reference>
<dbReference type="EMBL" id="JAUTDP010000009">
    <property type="protein sequence ID" value="KAK3396271.1"/>
    <property type="molecule type" value="Genomic_DNA"/>
</dbReference>
<evidence type="ECO:0000313" key="4">
    <source>
        <dbReference type="EMBL" id="KAK3396271.1"/>
    </source>
</evidence>